<comment type="subcellular location">
    <subcellularLocation>
        <location evidence="1">Membrane</location>
    </subcellularLocation>
</comment>
<comment type="caution">
    <text evidence="4">The sequence shown here is derived from an EMBL/GenBank/DDBJ whole genome shotgun (WGS) entry which is preliminary data.</text>
</comment>
<feature type="domain" description="PH" evidence="3">
    <location>
        <begin position="80"/>
        <end position="178"/>
    </location>
</feature>
<dbReference type="GO" id="GO:0045595">
    <property type="term" value="P:regulation of cell differentiation"/>
    <property type="evidence" value="ECO:0007669"/>
    <property type="project" value="TreeGrafter"/>
</dbReference>
<keyword evidence="5" id="KW-1185">Reference proteome</keyword>
<dbReference type="STRING" id="35525.A0A164I9J5"/>
<dbReference type="PANTHER" id="PTHR14309:SF12">
    <property type="entry name" value="PH DOMAIN-CONTAINING PROTEIN"/>
    <property type="match status" value="1"/>
</dbReference>
<dbReference type="InterPro" id="IPR011993">
    <property type="entry name" value="PH-like_dom_sf"/>
</dbReference>
<evidence type="ECO:0000256" key="1">
    <source>
        <dbReference type="ARBA" id="ARBA00004370"/>
    </source>
</evidence>
<dbReference type="OrthoDB" id="5914923at2759"/>
<evidence type="ECO:0000259" key="3">
    <source>
        <dbReference type="PROSITE" id="PS50003"/>
    </source>
</evidence>
<name>A0A164I9J5_9CRUS</name>
<sequence length="178" mass="21257">MVREYSTRGERRRETKQNKLKREWKRKKWNRFNAMPFDHLFRFNWPSLMRFATARGGGPLTCVMGASDRNLCFILIFSYLLNFRGRLFSRYWREEFIVLYEDSSMAWFKDKSRSDPEGALMLKEAPELMAMGEYTLRIPHTRPSSLPQGCTVRQVMAFGTPNRQKVYWFVAKSEDEIK</sequence>
<dbReference type="PANTHER" id="PTHR14309">
    <property type="entry name" value="EXPRESSED PROTEIN"/>
    <property type="match status" value="1"/>
</dbReference>
<protein>
    <recommendedName>
        <fullName evidence="3">PH domain-containing protein</fullName>
    </recommendedName>
</protein>
<dbReference type="InterPro" id="IPR039680">
    <property type="entry name" value="PLEKHB1/2"/>
</dbReference>
<dbReference type="GO" id="GO:0016020">
    <property type="term" value="C:membrane"/>
    <property type="evidence" value="ECO:0007669"/>
    <property type="project" value="UniProtKB-SubCell"/>
</dbReference>
<dbReference type="EMBL" id="LRGB01007790">
    <property type="protein sequence ID" value="KZS01035.1"/>
    <property type="molecule type" value="Genomic_DNA"/>
</dbReference>
<dbReference type="InterPro" id="IPR001849">
    <property type="entry name" value="PH_domain"/>
</dbReference>
<dbReference type="PROSITE" id="PS50003">
    <property type="entry name" value="PH_DOMAIN"/>
    <property type="match status" value="1"/>
</dbReference>
<accession>A0A164I9J5</accession>
<evidence type="ECO:0000313" key="5">
    <source>
        <dbReference type="Proteomes" id="UP000076858"/>
    </source>
</evidence>
<evidence type="ECO:0000256" key="2">
    <source>
        <dbReference type="ARBA" id="ARBA00023136"/>
    </source>
</evidence>
<gene>
    <name evidence="4" type="ORF">APZ42_002431</name>
</gene>
<organism evidence="4 5">
    <name type="scientific">Daphnia magna</name>
    <dbReference type="NCBI Taxonomy" id="35525"/>
    <lineage>
        <taxon>Eukaryota</taxon>
        <taxon>Metazoa</taxon>
        <taxon>Ecdysozoa</taxon>
        <taxon>Arthropoda</taxon>
        <taxon>Crustacea</taxon>
        <taxon>Branchiopoda</taxon>
        <taxon>Diplostraca</taxon>
        <taxon>Cladocera</taxon>
        <taxon>Anomopoda</taxon>
        <taxon>Daphniidae</taxon>
        <taxon>Daphnia</taxon>
    </lineage>
</organism>
<evidence type="ECO:0000313" key="4">
    <source>
        <dbReference type="EMBL" id="KZS01035.1"/>
    </source>
</evidence>
<keyword evidence="2" id="KW-0472">Membrane</keyword>
<proteinExistence type="predicted"/>
<reference evidence="4 5" key="1">
    <citation type="submission" date="2016-03" db="EMBL/GenBank/DDBJ databases">
        <title>EvidentialGene: Evidence-directed Construction of Genes on Genomes.</title>
        <authorList>
            <person name="Gilbert D.G."/>
            <person name="Choi J.-H."/>
            <person name="Mockaitis K."/>
            <person name="Colbourne J."/>
            <person name="Pfrender M."/>
        </authorList>
    </citation>
    <scope>NUCLEOTIDE SEQUENCE [LARGE SCALE GENOMIC DNA]</scope>
    <source>
        <strain evidence="4 5">Xinb3</strain>
        <tissue evidence="4">Complete organism</tissue>
    </source>
</reference>
<dbReference type="Gene3D" id="2.30.29.30">
    <property type="entry name" value="Pleckstrin-homology domain (PH domain)/Phosphotyrosine-binding domain (PTB)"/>
    <property type="match status" value="1"/>
</dbReference>
<dbReference type="Proteomes" id="UP000076858">
    <property type="component" value="Unassembled WGS sequence"/>
</dbReference>
<dbReference type="AlphaFoldDB" id="A0A164I9J5"/>
<dbReference type="SUPFAM" id="SSF50729">
    <property type="entry name" value="PH domain-like"/>
    <property type="match status" value="1"/>
</dbReference>